<evidence type="ECO:0000313" key="1">
    <source>
        <dbReference type="EMBL" id="QCD41939.1"/>
    </source>
</evidence>
<dbReference type="AlphaFoldDB" id="A0A4P7W200"/>
<dbReference type="Proteomes" id="UP000297149">
    <property type="component" value="Chromosome"/>
</dbReference>
<proteinExistence type="predicted"/>
<gene>
    <name evidence="1" type="ORF">E7747_06370</name>
</gene>
<dbReference type="Pfam" id="PF17145">
    <property type="entry name" value="DUF5119"/>
    <property type="match status" value="1"/>
</dbReference>
<dbReference type="EMBL" id="CP039396">
    <property type="protein sequence ID" value="QCD41939.1"/>
    <property type="molecule type" value="Genomic_DNA"/>
</dbReference>
<dbReference type="RefSeq" id="WP_123613610.1">
    <property type="nucleotide sequence ID" value="NZ_CBFGAE010000086.1"/>
</dbReference>
<dbReference type="InterPro" id="IPR033410">
    <property type="entry name" value="DUF5119"/>
</dbReference>
<accession>A0A4P7W200</accession>
<name>A0A4P7W200_9BACT</name>
<keyword evidence="2" id="KW-1185">Reference proteome</keyword>
<sequence length="305" mass="32791">MALILQSCSHSAIICPDGGGRVIDVRFMWNDAPDAMPDGMTLYFFPVNSDGNIWRFDIAGRDGGKVELPFGSYRLLAFNNDLPRIDYSEISSYDSFTANARFAGKALVYAPGLLYVGTVGFVDVTVCGVEYTDHEGCGKNCPRGLVRCYPKLESTIYNVIVRDIDGMSLVRSASATIEGIASAMKLASGDATGYVVGESLSLSSLRQSSEMNGVTTGFGSIPGKNEYWLIITVTRTDGKTFAKRIDVSSQVLNSSNPRNVTIIVDGLDIPGDDLPPSSDDNVGIEVGVDGWHEIIIDINTDSVIA</sequence>
<dbReference type="KEGG" id="ddb:E7747_06370"/>
<protein>
    <submittedName>
        <fullName evidence="1">DUF5119 domain-containing protein</fullName>
    </submittedName>
</protein>
<evidence type="ECO:0000313" key="2">
    <source>
        <dbReference type="Proteomes" id="UP000297149"/>
    </source>
</evidence>
<reference evidence="2" key="1">
    <citation type="submission" date="2019-02" db="EMBL/GenBank/DDBJ databases">
        <title>Isolation and identification of novel species under the genus Muribaculum.</title>
        <authorList>
            <person name="Miyake S."/>
            <person name="Ding Y."/>
            <person name="Low A."/>
            <person name="Soh M."/>
            <person name="Seedorf H."/>
        </authorList>
    </citation>
    <scope>NUCLEOTIDE SEQUENCE [LARGE SCALE GENOMIC DNA]</scope>
    <source>
        <strain evidence="2">H5</strain>
    </source>
</reference>
<organism evidence="1 2">
    <name type="scientific">Duncaniella dubosii</name>
    <dbReference type="NCBI Taxonomy" id="2518971"/>
    <lineage>
        <taxon>Bacteria</taxon>
        <taxon>Pseudomonadati</taxon>
        <taxon>Bacteroidota</taxon>
        <taxon>Bacteroidia</taxon>
        <taxon>Bacteroidales</taxon>
        <taxon>Muribaculaceae</taxon>
        <taxon>Duncaniella</taxon>
    </lineage>
</organism>